<protein>
    <submittedName>
        <fullName evidence="10">SusC/RagA family TonB-linked outer membrane protein</fullName>
    </submittedName>
</protein>
<dbReference type="PATRIC" id="fig|1235789.3.peg.2812"/>
<feature type="domain" description="TonB-dependent receptor plug" evidence="9">
    <location>
        <begin position="114"/>
        <end position="232"/>
    </location>
</feature>
<keyword evidence="6 7" id="KW-0998">Cell outer membrane</keyword>
<dbReference type="Gene3D" id="2.170.130.10">
    <property type="entry name" value="TonB-dependent receptor, plug domain"/>
    <property type="match status" value="1"/>
</dbReference>
<dbReference type="PROSITE" id="PS52016">
    <property type="entry name" value="TONB_DEPENDENT_REC_3"/>
    <property type="match status" value="1"/>
</dbReference>
<dbReference type="InterPro" id="IPR036942">
    <property type="entry name" value="Beta-barrel_TonB_sf"/>
</dbReference>
<keyword evidence="2 7" id="KW-0813">Transport</keyword>
<dbReference type="InterPro" id="IPR012910">
    <property type="entry name" value="Plug_dom"/>
</dbReference>
<evidence type="ECO:0000313" key="10">
    <source>
        <dbReference type="EMBL" id="EOS17807.1"/>
    </source>
</evidence>
<feature type="chain" id="PRO_5004487478" evidence="8">
    <location>
        <begin position="21"/>
        <end position="1064"/>
    </location>
</feature>
<dbReference type="HOGENOM" id="CLU_004317_0_2_10"/>
<comment type="similarity">
    <text evidence="7">Belongs to the TonB-dependent receptor family.</text>
</comment>
<dbReference type="Pfam" id="PF07715">
    <property type="entry name" value="Plug"/>
    <property type="match status" value="1"/>
</dbReference>
<dbReference type="GO" id="GO:0009279">
    <property type="term" value="C:cell outer membrane"/>
    <property type="evidence" value="ECO:0007669"/>
    <property type="project" value="UniProtKB-SubCell"/>
</dbReference>
<sequence>MKSRILLLLCFLLCGIQAFAQISVSGKVVDAGGFELPGVNISVKGQTIGTMTGADGTFTLPGVPGSNSVLVFSYVGFKTQEVTVGSQRTINVTLLEDSEQLEEVVVVGYGTARKKDVSGAISNVKFSDSDMTALPNPNAIAALSSKVAGLKYAPTSSAGANNMESMTLRGKNAIPSSVGASNQSVNSPLLIVDGVISFGGINEINTNDVQSIDVLKDASAAAIYGSRAANGVIIITTKKGASEKPTINVNTNWSFSDWTRQPKMVSNEEKFMRNRFYSKQAIGEITGDAVWSSSFDKAQLLNTVELDAYNEGIYTNWIDETSRIGVGQKYDVSVSGKSKAVNYYISGDYYHQDGIMKGNKYEKYNILSKLDIKAKEWLTFGLKGNFLSSKGGGISPRIQNATWMSPYSYIHARQPGYENWYNSNPDGNTASPYWGSGSSDSYLWTDQESHAFNVNGVFYAQVDFPFVKGLSYRISLNGQRNSSTADLFNNPEMWVNTNNTAQMDNPSQFGNKAGGYSSTSLTATWNVDNIFTYTKDFGKHHVDLTVGYTREASNNEFHRTDFSNFSVPTVLGVYKQDLATTKTIRRERTSSSAIGYLGRASYNYKNTYYGTFNFRRDGYSAFAEGHKWGNFYGASAAWVISNEEFMKESTNWLDFLKFRLSWGQNGSRSVSPYATVATVSTTYTWFGDTASGSTLGLVPGALPNRSLTWATVEKYNIGIDFGTMNGRLNGNIDLYTGKTTDMLMNRSVPYPTGFQSAKDNVGKVTNKGIEISLNSVNIDGDGKDKFRWTSDLVFDLNRNKVKSLYGKDYEGKEADDVANAVAYGFDNYYALMIGRAIGSAYDLKKVGIFQSQEEIDNYTWTNPETGEVSKIQPNAAPGDLKFLDYNNDGQISDKDRHWIGDMDPLFTVNFGNTLSYKNFSLYFNFRWMQGSDTHFLGFDPNAFGTNMASGAQLDAIEPWTVENHSDKYPRYGYNNSLNYLYWNSRTFLKLKDLVLSYNVDPSFLKKLEISSLRVYLSATDLFTITGWSGLDPENGGTIASNAASSRYGSNGTYKTVSVGLNLSF</sequence>
<dbReference type="InterPro" id="IPR008969">
    <property type="entry name" value="CarboxyPept-like_regulatory"/>
</dbReference>
<keyword evidence="3 7" id="KW-1134">Transmembrane beta strand</keyword>
<comment type="caution">
    <text evidence="10">The sequence shown here is derived from an EMBL/GenBank/DDBJ whole genome shotgun (WGS) entry which is preliminary data.</text>
</comment>
<feature type="signal peptide" evidence="8">
    <location>
        <begin position="1"/>
        <end position="20"/>
    </location>
</feature>
<dbReference type="InterPro" id="IPR039426">
    <property type="entry name" value="TonB-dep_rcpt-like"/>
</dbReference>
<dbReference type="InterPro" id="IPR023997">
    <property type="entry name" value="TonB-dep_OMP_SusC/RagA_CS"/>
</dbReference>
<reference evidence="10 11" key="1">
    <citation type="submission" date="2013-04" db="EMBL/GenBank/DDBJ databases">
        <title>The Genome Sequence of Parabacteroides goldsteinii dnLKV18.</title>
        <authorList>
            <consortium name="The Broad Institute Genomics Platform"/>
            <consortium name="The Broad Institute Genome Sequencing Center for Infectious Disease"/>
            <person name="Earl A."/>
            <person name="Xavier R."/>
            <person name="Kuhn K."/>
            <person name="Stappenbeck T."/>
            <person name="Walker B."/>
            <person name="Young S."/>
            <person name="Zeng Q."/>
            <person name="Gargeya S."/>
            <person name="Fitzgerald M."/>
            <person name="Haas B."/>
            <person name="Abouelleil A."/>
            <person name="Allen A.W."/>
            <person name="Alvarado L."/>
            <person name="Arachchi H.M."/>
            <person name="Berlin A.M."/>
            <person name="Chapman S.B."/>
            <person name="Gainer-Dewar J."/>
            <person name="Goldberg J."/>
            <person name="Griggs A."/>
            <person name="Gujja S."/>
            <person name="Hansen M."/>
            <person name="Howarth C."/>
            <person name="Imamovic A."/>
            <person name="Ireland A."/>
            <person name="Larimer J."/>
            <person name="McCowan C."/>
            <person name="Murphy C."/>
            <person name="Pearson M."/>
            <person name="Poon T.W."/>
            <person name="Priest M."/>
            <person name="Roberts A."/>
            <person name="Saif S."/>
            <person name="Shea T."/>
            <person name="Sisk P."/>
            <person name="Sykes S."/>
            <person name="Wortman J."/>
            <person name="Nusbaum C."/>
            <person name="Birren B."/>
        </authorList>
    </citation>
    <scope>NUCLEOTIDE SEQUENCE [LARGE SCALE GENOMIC DNA]</scope>
    <source>
        <strain evidence="11">dnLKV18</strain>
    </source>
</reference>
<evidence type="ECO:0000256" key="8">
    <source>
        <dbReference type="SAM" id="SignalP"/>
    </source>
</evidence>
<dbReference type="AlphaFoldDB" id="S0GPI1"/>
<dbReference type="Proteomes" id="UP000014140">
    <property type="component" value="Unassembled WGS sequence"/>
</dbReference>
<evidence type="ECO:0000256" key="7">
    <source>
        <dbReference type="PROSITE-ProRule" id="PRU01360"/>
    </source>
</evidence>
<evidence type="ECO:0000256" key="3">
    <source>
        <dbReference type="ARBA" id="ARBA00022452"/>
    </source>
</evidence>
<dbReference type="NCBIfam" id="TIGR04057">
    <property type="entry name" value="SusC_RagA_signa"/>
    <property type="match status" value="1"/>
</dbReference>
<evidence type="ECO:0000256" key="4">
    <source>
        <dbReference type="ARBA" id="ARBA00022692"/>
    </source>
</evidence>
<dbReference type="Pfam" id="PF13715">
    <property type="entry name" value="CarbopepD_reg_2"/>
    <property type="match status" value="1"/>
</dbReference>
<dbReference type="InterPro" id="IPR023996">
    <property type="entry name" value="TonB-dep_OMP_SusC/RagA"/>
</dbReference>
<keyword evidence="8" id="KW-0732">Signal</keyword>
<evidence type="ECO:0000313" key="11">
    <source>
        <dbReference type="Proteomes" id="UP000014140"/>
    </source>
</evidence>
<evidence type="ECO:0000256" key="2">
    <source>
        <dbReference type="ARBA" id="ARBA00022448"/>
    </source>
</evidence>
<dbReference type="Gene3D" id="2.40.170.20">
    <property type="entry name" value="TonB-dependent receptor, beta-barrel domain"/>
    <property type="match status" value="1"/>
</dbReference>
<keyword evidence="4 7" id="KW-0812">Transmembrane</keyword>
<gene>
    <name evidence="10" type="ORF">C803_02821</name>
</gene>
<dbReference type="NCBIfam" id="TIGR04056">
    <property type="entry name" value="OMP_RagA_SusC"/>
    <property type="match status" value="1"/>
</dbReference>
<name>S0GPI1_9BACT</name>
<evidence type="ECO:0000256" key="5">
    <source>
        <dbReference type="ARBA" id="ARBA00023136"/>
    </source>
</evidence>
<dbReference type="InterPro" id="IPR037066">
    <property type="entry name" value="Plug_dom_sf"/>
</dbReference>
<evidence type="ECO:0000256" key="1">
    <source>
        <dbReference type="ARBA" id="ARBA00004571"/>
    </source>
</evidence>
<dbReference type="SUPFAM" id="SSF56935">
    <property type="entry name" value="Porins"/>
    <property type="match status" value="1"/>
</dbReference>
<accession>S0GPI1</accession>
<dbReference type="Gene3D" id="2.60.40.1120">
    <property type="entry name" value="Carboxypeptidase-like, regulatory domain"/>
    <property type="match status" value="1"/>
</dbReference>
<evidence type="ECO:0000259" key="9">
    <source>
        <dbReference type="Pfam" id="PF07715"/>
    </source>
</evidence>
<dbReference type="SUPFAM" id="SSF49464">
    <property type="entry name" value="Carboxypeptidase regulatory domain-like"/>
    <property type="match status" value="1"/>
</dbReference>
<proteinExistence type="inferred from homology"/>
<dbReference type="RefSeq" id="WP_010802036.1">
    <property type="nucleotide sequence ID" value="NZ_KE159519.1"/>
</dbReference>
<evidence type="ECO:0000256" key="6">
    <source>
        <dbReference type="ARBA" id="ARBA00023237"/>
    </source>
</evidence>
<keyword evidence="5 7" id="KW-0472">Membrane</keyword>
<organism evidence="10 11">
    <name type="scientific">Parabacteroides goldsteinii dnLKV18</name>
    <dbReference type="NCBI Taxonomy" id="1235789"/>
    <lineage>
        <taxon>Bacteria</taxon>
        <taxon>Pseudomonadati</taxon>
        <taxon>Bacteroidota</taxon>
        <taxon>Bacteroidia</taxon>
        <taxon>Bacteroidales</taxon>
        <taxon>Tannerellaceae</taxon>
        <taxon>Parabacteroides</taxon>
    </lineage>
</organism>
<keyword evidence="11" id="KW-1185">Reference proteome</keyword>
<comment type="subcellular location">
    <subcellularLocation>
        <location evidence="1 7">Cell outer membrane</location>
        <topology evidence="1 7">Multi-pass membrane protein</topology>
    </subcellularLocation>
</comment>
<dbReference type="EMBL" id="ASSQ01000013">
    <property type="protein sequence ID" value="EOS17807.1"/>
    <property type="molecule type" value="Genomic_DNA"/>
</dbReference>